<feature type="region of interest" description="Disordered" evidence="1">
    <location>
        <begin position="82"/>
        <end position="107"/>
    </location>
</feature>
<evidence type="ECO:0000313" key="2">
    <source>
        <dbReference type="EMBL" id="GIY19037.1"/>
    </source>
</evidence>
<dbReference type="EMBL" id="BPLR01007707">
    <property type="protein sequence ID" value="GIY19037.1"/>
    <property type="molecule type" value="Genomic_DNA"/>
</dbReference>
<protein>
    <submittedName>
        <fullName evidence="2">Uncharacterized protein</fullName>
    </submittedName>
</protein>
<comment type="caution">
    <text evidence="2">The sequence shown here is derived from an EMBL/GenBank/DDBJ whole genome shotgun (WGS) entry which is preliminary data.</text>
</comment>
<keyword evidence="3" id="KW-1185">Reference proteome</keyword>
<dbReference type="Proteomes" id="UP001054945">
    <property type="component" value="Unassembled WGS sequence"/>
</dbReference>
<name>A0AAV4RF05_CAEEX</name>
<sequence>MSGVVMVVWYGGKCSGFSSLSFGFHNPRLCCGTSRFSIKKNSSNNDLTGSLPSYTHYLGNQFRNMVQGRDLHRWVLKGRLGHSPAGNLQPLPDGWQSLKSRGNSDDI</sequence>
<evidence type="ECO:0000313" key="3">
    <source>
        <dbReference type="Proteomes" id="UP001054945"/>
    </source>
</evidence>
<organism evidence="2 3">
    <name type="scientific">Caerostris extrusa</name>
    <name type="common">Bark spider</name>
    <name type="synonym">Caerostris bankana</name>
    <dbReference type="NCBI Taxonomy" id="172846"/>
    <lineage>
        <taxon>Eukaryota</taxon>
        <taxon>Metazoa</taxon>
        <taxon>Ecdysozoa</taxon>
        <taxon>Arthropoda</taxon>
        <taxon>Chelicerata</taxon>
        <taxon>Arachnida</taxon>
        <taxon>Araneae</taxon>
        <taxon>Araneomorphae</taxon>
        <taxon>Entelegynae</taxon>
        <taxon>Araneoidea</taxon>
        <taxon>Araneidae</taxon>
        <taxon>Caerostris</taxon>
    </lineage>
</organism>
<evidence type="ECO:0000256" key="1">
    <source>
        <dbReference type="SAM" id="MobiDB-lite"/>
    </source>
</evidence>
<proteinExistence type="predicted"/>
<gene>
    <name evidence="2" type="ORF">CEXT_474601</name>
</gene>
<dbReference type="AlphaFoldDB" id="A0AAV4RF05"/>
<accession>A0AAV4RF05</accession>
<reference evidence="2 3" key="1">
    <citation type="submission" date="2021-06" db="EMBL/GenBank/DDBJ databases">
        <title>Caerostris extrusa draft genome.</title>
        <authorList>
            <person name="Kono N."/>
            <person name="Arakawa K."/>
        </authorList>
    </citation>
    <scope>NUCLEOTIDE SEQUENCE [LARGE SCALE GENOMIC DNA]</scope>
</reference>